<comment type="catalytic activity">
    <reaction evidence="5">
        <text>a 3-(all-trans-polyprenyl)benzene-1,2-diol + S-adenosyl-L-methionine = a 2-methoxy-6-(all-trans-polyprenyl)phenol + S-adenosyl-L-homocysteine + H(+)</text>
        <dbReference type="Rhea" id="RHEA:31411"/>
        <dbReference type="Rhea" id="RHEA-COMP:9550"/>
        <dbReference type="Rhea" id="RHEA-COMP:9551"/>
        <dbReference type="ChEBI" id="CHEBI:15378"/>
        <dbReference type="ChEBI" id="CHEBI:57856"/>
        <dbReference type="ChEBI" id="CHEBI:59789"/>
        <dbReference type="ChEBI" id="CHEBI:62729"/>
        <dbReference type="ChEBI" id="CHEBI:62731"/>
        <dbReference type="EC" id="2.1.1.222"/>
    </reaction>
</comment>
<dbReference type="EC" id="2.1.1.222" evidence="5"/>
<dbReference type="Pfam" id="PF13489">
    <property type="entry name" value="Methyltransf_23"/>
    <property type="match status" value="1"/>
</dbReference>
<comment type="catalytic activity">
    <reaction evidence="5">
        <text>a 3-demethylubiquinol + S-adenosyl-L-methionine = a ubiquinol + S-adenosyl-L-homocysteine + H(+)</text>
        <dbReference type="Rhea" id="RHEA:44380"/>
        <dbReference type="Rhea" id="RHEA-COMP:9566"/>
        <dbReference type="Rhea" id="RHEA-COMP:10914"/>
        <dbReference type="ChEBI" id="CHEBI:15378"/>
        <dbReference type="ChEBI" id="CHEBI:17976"/>
        <dbReference type="ChEBI" id="CHEBI:57856"/>
        <dbReference type="ChEBI" id="CHEBI:59789"/>
        <dbReference type="ChEBI" id="CHEBI:84422"/>
        <dbReference type="EC" id="2.1.1.64"/>
    </reaction>
</comment>
<evidence type="ECO:0000256" key="5">
    <source>
        <dbReference type="HAMAP-Rule" id="MF_00472"/>
    </source>
</evidence>
<keyword evidence="7" id="KW-1185">Reference proteome</keyword>
<name>A0ABZ0HMU2_9HYPH</name>
<sequence length="257" mass="28389">MSTQEKLRRDATIDPEDVGRFERLGAEWWNPKGAMWALHRFNPVRLAYLRDLLCRHFPADGRPRDRHDPEPLRGLTVLDVGCGGGILSESLARLGAQMTSIDPGSANIDVARDHAAQSGLSIDYRCMSIEELVVEGGAFDVVLTMEVIEHVSNVESFLGYAAAMARPGGMLVAATLNRTLKSFALAIVGAEYVLRWVPRGTHKWSQFVTPEELAKALRANGLHIVDETGVIYDVASGKWRLSHDLDVNYIVAAERRA</sequence>
<dbReference type="SUPFAM" id="SSF53335">
    <property type="entry name" value="S-adenosyl-L-methionine-dependent methyltransferases"/>
    <property type="match status" value="1"/>
</dbReference>
<evidence type="ECO:0000313" key="7">
    <source>
        <dbReference type="Proteomes" id="UP001626536"/>
    </source>
</evidence>
<dbReference type="EC" id="2.1.1.64" evidence="5"/>
<dbReference type="GO" id="GO:0102208">
    <property type="term" value="F:2-polyprenyl-6-hydroxyphenol methylase activity"/>
    <property type="evidence" value="ECO:0007669"/>
    <property type="project" value="UniProtKB-EC"/>
</dbReference>
<keyword evidence="4 5" id="KW-0949">S-adenosyl-L-methionine</keyword>
<proteinExistence type="inferred from homology"/>
<comment type="similarity">
    <text evidence="5">Belongs to the methyltransferase superfamily. UbiG/COQ3 family.</text>
</comment>
<dbReference type="RefSeq" id="WP_407337919.1">
    <property type="nucleotide sequence ID" value="NZ_CP136862.1"/>
</dbReference>
<evidence type="ECO:0000313" key="6">
    <source>
        <dbReference type="EMBL" id="WOJ88483.1"/>
    </source>
</evidence>
<dbReference type="Gene3D" id="3.40.50.150">
    <property type="entry name" value="Vaccinia Virus protein VP39"/>
    <property type="match status" value="1"/>
</dbReference>
<dbReference type="HAMAP" id="MF_00472">
    <property type="entry name" value="UbiG"/>
    <property type="match status" value="1"/>
</dbReference>
<comment type="function">
    <text evidence="5">O-methyltransferase that catalyzes the 2 O-methylation steps in the ubiquinone biosynthetic pathway.</text>
</comment>
<dbReference type="CDD" id="cd02440">
    <property type="entry name" value="AdoMet_MTases"/>
    <property type="match status" value="1"/>
</dbReference>
<dbReference type="GO" id="GO:0061542">
    <property type="term" value="F:3-demethylubiquinol 3-O-methyltransferase activity"/>
    <property type="evidence" value="ECO:0007669"/>
    <property type="project" value="UniProtKB-EC"/>
</dbReference>
<dbReference type="PANTHER" id="PTHR43464:SF19">
    <property type="entry name" value="UBIQUINONE BIOSYNTHESIS O-METHYLTRANSFERASE, MITOCHONDRIAL"/>
    <property type="match status" value="1"/>
</dbReference>
<dbReference type="GO" id="GO:0032259">
    <property type="term" value="P:methylation"/>
    <property type="evidence" value="ECO:0007669"/>
    <property type="project" value="UniProtKB-KW"/>
</dbReference>
<keyword evidence="2 5" id="KW-0808">Transferase</keyword>
<evidence type="ECO:0000256" key="4">
    <source>
        <dbReference type="ARBA" id="ARBA00022691"/>
    </source>
</evidence>
<accession>A0ABZ0HMU2</accession>
<feature type="binding site" evidence="5">
    <location>
        <position position="81"/>
    </location>
    <ligand>
        <name>S-adenosyl-L-methionine</name>
        <dbReference type="ChEBI" id="CHEBI:59789"/>
    </ligand>
</feature>
<comment type="pathway">
    <text evidence="5">Cofactor biosynthesis; ubiquinone biosynthesis.</text>
</comment>
<dbReference type="PANTHER" id="PTHR43464">
    <property type="entry name" value="METHYLTRANSFERASE"/>
    <property type="match status" value="1"/>
</dbReference>
<dbReference type="EMBL" id="CP136862">
    <property type="protein sequence ID" value="WOJ88483.1"/>
    <property type="molecule type" value="Genomic_DNA"/>
</dbReference>
<feature type="binding site" evidence="5">
    <location>
        <position position="145"/>
    </location>
    <ligand>
        <name>S-adenosyl-L-methionine</name>
        <dbReference type="ChEBI" id="CHEBI:59789"/>
    </ligand>
</feature>
<feature type="binding site" evidence="5">
    <location>
        <position position="45"/>
    </location>
    <ligand>
        <name>S-adenosyl-L-methionine</name>
        <dbReference type="ChEBI" id="CHEBI:59789"/>
    </ligand>
</feature>
<gene>
    <name evidence="5 6" type="primary">ubiG</name>
    <name evidence="6" type="ORF">RZS28_11680</name>
</gene>
<dbReference type="InterPro" id="IPR029063">
    <property type="entry name" value="SAM-dependent_MTases_sf"/>
</dbReference>
<reference evidence="6 7" key="1">
    <citation type="submission" date="2023-10" db="EMBL/GenBank/DDBJ databases">
        <title>Novel methanotroph of the genus Methylocapsa from a subarctic wetland.</title>
        <authorList>
            <person name="Belova S.E."/>
            <person name="Oshkin I.Y."/>
            <person name="Miroshnikov K."/>
            <person name="Dedysh S.N."/>
        </authorList>
    </citation>
    <scope>NUCLEOTIDE SEQUENCE [LARGE SCALE GENOMIC DNA]</scope>
    <source>
        <strain evidence="6 7">RX1</strain>
    </source>
</reference>
<feature type="binding site" evidence="5">
    <location>
        <position position="102"/>
    </location>
    <ligand>
        <name>S-adenosyl-L-methionine</name>
        <dbReference type="ChEBI" id="CHEBI:59789"/>
    </ligand>
</feature>
<keyword evidence="3 5" id="KW-0831">Ubiquinone biosynthesis</keyword>
<organism evidence="6 7">
    <name type="scientific">Methylocapsa polymorpha</name>
    <dbReference type="NCBI Taxonomy" id="3080828"/>
    <lineage>
        <taxon>Bacteria</taxon>
        <taxon>Pseudomonadati</taxon>
        <taxon>Pseudomonadota</taxon>
        <taxon>Alphaproteobacteria</taxon>
        <taxon>Hyphomicrobiales</taxon>
        <taxon>Beijerinckiaceae</taxon>
        <taxon>Methylocapsa</taxon>
    </lineage>
</organism>
<evidence type="ECO:0000256" key="2">
    <source>
        <dbReference type="ARBA" id="ARBA00022679"/>
    </source>
</evidence>
<evidence type="ECO:0000256" key="1">
    <source>
        <dbReference type="ARBA" id="ARBA00022603"/>
    </source>
</evidence>
<dbReference type="NCBIfam" id="TIGR01983">
    <property type="entry name" value="UbiG"/>
    <property type="match status" value="1"/>
</dbReference>
<keyword evidence="1 5" id="KW-0489">Methyltransferase</keyword>
<dbReference type="InterPro" id="IPR010233">
    <property type="entry name" value="UbiG_MeTrfase"/>
</dbReference>
<evidence type="ECO:0000256" key="3">
    <source>
        <dbReference type="ARBA" id="ARBA00022688"/>
    </source>
</evidence>
<protein>
    <recommendedName>
        <fullName evidence="5">Ubiquinone biosynthesis O-methyltransferase</fullName>
    </recommendedName>
    <alternativeName>
        <fullName evidence="5">2-polyprenyl-6-hydroxyphenol methylase</fullName>
        <ecNumber evidence="5">2.1.1.222</ecNumber>
    </alternativeName>
    <alternativeName>
        <fullName evidence="5">3-demethylubiquinone 3-O-methyltransferase</fullName>
        <ecNumber evidence="5">2.1.1.64</ecNumber>
    </alternativeName>
</protein>
<dbReference type="Proteomes" id="UP001626536">
    <property type="component" value="Chromosome"/>
</dbReference>